<gene>
    <name evidence="2" type="ORF">GCM10011450_04250</name>
</gene>
<comment type="caution">
    <text evidence="2">The sequence shown here is derived from an EMBL/GenBank/DDBJ whole genome shotgun (WGS) entry which is preliminary data.</text>
</comment>
<proteinExistence type="predicted"/>
<dbReference type="CDD" id="cd00442">
    <property type="entry name" value="Lyz-like"/>
    <property type="match status" value="1"/>
</dbReference>
<feature type="domain" description="Transglycosylase SLT" evidence="1">
    <location>
        <begin position="42"/>
        <end position="222"/>
    </location>
</feature>
<dbReference type="Pfam" id="PF19489">
    <property type="entry name" value="SLT_4"/>
    <property type="match status" value="1"/>
</dbReference>
<organism evidence="2 3">
    <name type="scientific">Advenella faeciporci</name>
    <dbReference type="NCBI Taxonomy" id="797535"/>
    <lineage>
        <taxon>Bacteria</taxon>
        <taxon>Pseudomonadati</taxon>
        <taxon>Pseudomonadota</taxon>
        <taxon>Betaproteobacteria</taxon>
        <taxon>Burkholderiales</taxon>
        <taxon>Alcaligenaceae</taxon>
    </lineage>
</organism>
<dbReference type="EMBL" id="BMYS01000002">
    <property type="protein sequence ID" value="GGW77625.1"/>
    <property type="molecule type" value="Genomic_DNA"/>
</dbReference>
<dbReference type="Proteomes" id="UP000608345">
    <property type="component" value="Unassembled WGS sequence"/>
</dbReference>
<evidence type="ECO:0000313" key="3">
    <source>
        <dbReference type="Proteomes" id="UP000608345"/>
    </source>
</evidence>
<sequence>MVSMHLLLYNNYNYYVLLYHRKVLDTMRGLTKNSISKTGISSLFLLLLSACSTTPPANPENICEIFREKPSWHEAALSTKEKWGVPVHVPMAMMYQESTFRHDARPPKNYVLGIIPWGRVSSAFGYAQAKDEVWSDYRKESNRWSPDRDDFSDALDFMGWYMSKAQKVNGVSKWDAYAQYLNYHEGWTGYRNGSHQSKRWLLNTAQKVKDRASRYSAQYAACAAGL</sequence>
<reference evidence="2" key="1">
    <citation type="journal article" date="2014" name="Int. J. Syst. Evol. Microbiol.">
        <title>Complete genome sequence of Corynebacterium casei LMG S-19264T (=DSM 44701T), isolated from a smear-ripened cheese.</title>
        <authorList>
            <consortium name="US DOE Joint Genome Institute (JGI-PGF)"/>
            <person name="Walter F."/>
            <person name="Albersmeier A."/>
            <person name="Kalinowski J."/>
            <person name="Ruckert C."/>
        </authorList>
    </citation>
    <scope>NUCLEOTIDE SEQUENCE</scope>
    <source>
        <strain evidence="2">KCTC 23732</strain>
    </source>
</reference>
<dbReference type="InterPro" id="IPR045795">
    <property type="entry name" value="SLT_4"/>
</dbReference>
<dbReference type="SUPFAM" id="SSF53955">
    <property type="entry name" value="Lysozyme-like"/>
    <property type="match status" value="1"/>
</dbReference>
<dbReference type="AlphaFoldDB" id="A0A918JF19"/>
<reference evidence="2" key="2">
    <citation type="submission" date="2020-09" db="EMBL/GenBank/DDBJ databases">
        <authorList>
            <person name="Sun Q."/>
            <person name="Kim S."/>
        </authorList>
    </citation>
    <scope>NUCLEOTIDE SEQUENCE</scope>
    <source>
        <strain evidence="2">KCTC 23732</strain>
    </source>
</reference>
<keyword evidence="3" id="KW-1185">Reference proteome</keyword>
<name>A0A918JF19_9BURK</name>
<evidence type="ECO:0000259" key="1">
    <source>
        <dbReference type="Pfam" id="PF19489"/>
    </source>
</evidence>
<accession>A0A918JF19</accession>
<protein>
    <recommendedName>
        <fullName evidence="1">Transglycosylase SLT domain-containing protein</fullName>
    </recommendedName>
</protein>
<evidence type="ECO:0000313" key="2">
    <source>
        <dbReference type="EMBL" id="GGW77625.1"/>
    </source>
</evidence>
<dbReference type="InterPro" id="IPR023346">
    <property type="entry name" value="Lysozyme-like_dom_sf"/>
</dbReference>
<dbReference type="Gene3D" id="1.10.530.10">
    <property type="match status" value="1"/>
</dbReference>